<gene>
    <name evidence="1" type="ORF">LCGC14_0889170</name>
</gene>
<protein>
    <submittedName>
        <fullName evidence="1">Uncharacterized protein</fullName>
    </submittedName>
</protein>
<reference evidence="1" key="1">
    <citation type="journal article" date="2015" name="Nature">
        <title>Complex archaea that bridge the gap between prokaryotes and eukaryotes.</title>
        <authorList>
            <person name="Spang A."/>
            <person name="Saw J.H."/>
            <person name="Jorgensen S.L."/>
            <person name="Zaremba-Niedzwiedzka K."/>
            <person name="Martijn J."/>
            <person name="Lind A.E."/>
            <person name="van Eijk R."/>
            <person name="Schleper C."/>
            <person name="Guy L."/>
            <person name="Ettema T.J."/>
        </authorList>
    </citation>
    <scope>NUCLEOTIDE SEQUENCE</scope>
</reference>
<accession>A0A0F9RJ14</accession>
<evidence type="ECO:0000313" key="1">
    <source>
        <dbReference type="EMBL" id="KKN25006.1"/>
    </source>
</evidence>
<name>A0A0F9RJ14_9ZZZZ</name>
<organism evidence="1">
    <name type="scientific">marine sediment metagenome</name>
    <dbReference type="NCBI Taxonomy" id="412755"/>
    <lineage>
        <taxon>unclassified sequences</taxon>
        <taxon>metagenomes</taxon>
        <taxon>ecological metagenomes</taxon>
    </lineage>
</organism>
<dbReference type="AlphaFoldDB" id="A0A0F9RJ14"/>
<proteinExistence type="predicted"/>
<sequence>MQLDAIAGKLTFGWADLCIGKTFKFYSSHEIDGVEIMQDIRAKWIELNADEIFGNSIPAMVADGFVLLDVHKKMKKEVESLEYDIYGEFESPVQLWQRDKDANILMYGINFTPKPRAIGSSALMLGFGGNNYKAIKKEFTPKQLIHCEFGNNNYGLGIPLLEGTWDSIMKLALSSHQDMLDKRTVPTLHLTTDDYSTDQVKAKGMLKMVANSDADIARVWYHDIDKGTGVVSDYPKFAQESPTSNPQYNSSRNKAEGISTGDFGNVDKEWGRLTTKTGHSINWFMGNRAGAVVGSETDKLNDDEQEIIDFKKVECIIRKLLDKFVQLGLMTMPKEPFVIKYWKDWERIELAEKQKADLEAQQDKVWERTGTDDSGKKVEIDAQDNEMDPKKNQEWKQNLGVFASLHSAKKENISHDMTFVWSSWIDMIGYDANTDMLYMKVLSGQAYKKPAPLGEWSYIDWVDAGSLGGYFWDYLSQRDPPWQLTSIPAHLLDNIVDIQNSETVKVPIMDYELIDSLDTETKIKHLGHKVDWSMGTGTATKVKNMLQLLKLNANNHQVRVNTMTAQAFGNSIKENHPLLYDIGNGVIVEEYICPDAWKKAVNTTVPLGVYHNLLEDIPELPDEQIVGTAEIFGWDDERGEDFVKYNFDYDKIGAVFENLKEFDWLSPTLKENGTSDISTAYYCDIEIKWNEALGKPIRVQTNIDLISISFVPRGNCPGEVCSLTVIKNNAIEMQAYINSCLEDGMEKGLCLKNAYNEFKTKT</sequence>
<dbReference type="EMBL" id="LAZR01002837">
    <property type="protein sequence ID" value="KKN25006.1"/>
    <property type="molecule type" value="Genomic_DNA"/>
</dbReference>
<comment type="caution">
    <text evidence="1">The sequence shown here is derived from an EMBL/GenBank/DDBJ whole genome shotgun (WGS) entry which is preliminary data.</text>
</comment>